<feature type="signal peptide" evidence="2">
    <location>
        <begin position="1"/>
        <end position="29"/>
    </location>
</feature>
<evidence type="ECO:0000256" key="1">
    <source>
        <dbReference type="SAM" id="MobiDB-lite"/>
    </source>
</evidence>
<evidence type="ECO:0000313" key="3">
    <source>
        <dbReference type="EMBL" id="EON91115.1"/>
    </source>
</evidence>
<dbReference type="Proteomes" id="UP000016540">
    <property type="component" value="Unassembled WGS sequence"/>
</dbReference>
<comment type="caution">
    <text evidence="3">The sequence shown here is derived from an EMBL/GenBank/DDBJ whole genome shotgun (WGS) entry which is preliminary data.</text>
</comment>
<dbReference type="EMBL" id="ASAD01000019">
    <property type="protein sequence ID" value="EON91115.1"/>
    <property type="molecule type" value="Genomic_DNA"/>
</dbReference>
<gene>
    <name evidence="3" type="ORF">MARLIPOL_15007</name>
</gene>
<evidence type="ECO:0000313" key="4">
    <source>
        <dbReference type="Proteomes" id="UP000016540"/>
    </source>
</evidence>
<organism evidence="3 4">
    <name type="scientific">Marinobacter lipolyticus SM19</name>
    <dbReference type="NCBI Taxonomy" id="1318628"/>
    <lineage>
        <taxon>Bacteria</taxon>
        <taxon>Pseudomonadati</taxon>
        <taxon>Pseudomonadota</taxon>
        <taxon>Gammaproteobacteria</taxon>
        <taxon>Pseudomonadales</taxon>
        <taxon>Marinobacteraceae</taxon>
        <taxon>Marinobacter</taxon>
    </lineage>
</organism>
<accession>R8AXQ5</accession>
<feature type="non-terminal residue" evidence="3">
    <location>
        <position position="154"/>
    </location>
</feature>
<reference evidence="3 4" key="1">
    <citation type="journal article" date="2013" name="Genome Announc.">
        <title>Draft Genome Sequence of the Moderately Halophilic Bacterium Marinobacter lipolyticus Strain SM19.</title>
        <authorList>
            <person name="Papke R.T."/>
            <person name="de la Haba R.R."/>
            <person name="Infante-Dominguez C."/>
            <person name="Perez D."/>
            <person name="Sanchez-Porro C."/>
            <person name="Lapierre P."/>
            <person name="Ventosa A."/>
        </authorList>
    </citation>
    <scope>NUCLEOTIDE SEQUENCE [LARGE SCALE GENOMIC DNA]</scope>
    <source>
        <strain evidence="3 4">SM19</strain>
    </source>
</reference>
<protein>
    <submittedName>
        <fullName evidence="3">Uncharacterized protein</fullName>
    </submittedName>
</protein>
<feature type="region of interest" description="Disordered" evidence="1">
    <location>
        <begin position="102"/>
        <end position="154"/>
    </location>
</feature>
<keyword evidence="4" id="KW-1185">Reference proteome</keyword>
<evidence type="ECO:0000256" key="2">
    <source>
        <dbReference type="SAM" id="SignalP"/>
    </source>
</evidence>
<name>R8AXQ5_9GAMM</name>
<dbReference type="AlphaFoldDB" id="R8AXQ5"/>
<dbReference type="STRING" id="1318628.MARLIPOL_15007"/>
<feature type="compositionally biased region" description="Basic and acidic residues" evidence="1">
    <location>
        <begin position="145"/>
        <end position="154"/>
    </location>
</feature>
<proteinExistence type="predicted"/>
<feature type="compositionally biased region" description="Polar residues" evidence="1">
    <location>
        <begin position="118"/>
        <end position="138"/>
    </location>
</feature>
<dbReference type="RefSeq" id="WP_012139168.1">
    <property type="nucleotide sequence ID" value="NZ_KE007327.1"/>
</dbReference>
<dbReference type="HOGENOM" id="CLU_127058_0_0_6"/>
<keyword evidence="2" id="KW-0732">Signal</keyword>
<sequence length="154" mass="16576">MKSEQTLPAMTALIMSGMLLLSASGLAGAHGAPEVDEVPEGFVKASITSQPDIQGLRALILDAPRPAILLRYQGDDSVTVLGTEGEKFLRFSRDAVEVNVASPSWKDLPNAPKLPENEATQSDQLDQPTWTTLSQSGSFGWLDPRLNEPHNGDH</sequence>
<feature type="chain" id="PRO_5004451611" evidence="2">
    <location>
        <begin position="30"/>
        <end position="154"/>
    </location>
</feature>